<evidence type="ECO:0000313" key="5">
    <source>
        <dbReference type="Proteomes" id="UP000585681"/>
    </source>
</evidence>
<evidence type="ECO:0000313" key="4">
    <source>
        <dbReference type="EMBL" id="MBB4021049.1"/>
    </source>
</evidence>
<evidence type="ECO:0000259" key="3">
    <source>
        <dbReference type="Pfam" id="PF01323"/>
    </source>
</evidence>
<evidence type="ECO:0000256" key="2">
    <source>
        <dbReference type="PIRSR" id="PIRSR006386-1"/>
    </source>
</evidence>
<dbReference type="InterPro" id="IPR051924">
    <property type="entry name" value="GST_Kappa/NadH"/>
</dbReference>
<dbReference type="RefSeq" id="WP_054537965.1">
    <property type="nucleotide sequence ID" value="NZ_JACIEQ010000001.1"/>
</dbReference>
<comment type="similarity">
    <text evidence="1">Belongs to the GST superfamily. NadH family.</text>
</comment>
<protein>
    <recommendedName>
        <fullName evidence="1">2-hydroxychromene-2-carboxylate isomerase</fullName>
        <ecNumber evidence="1">5.99.1.4</ecNumber>
    </recommendedName>
</protein>
<dbReference type="AlphaFoldDB" id="A0A840CCK3"/>
<dbReference type="GO" id="GO:0004602">
    <property type="term" value="F:glutathione peroxidase activity"/>
    <property type="evidence" value="ECO:0007669"/>
    <property type="project" value="TreeGrafter"/>
</dbReference>
<dbReference type="InterPro" id="IPR001853">
    <property type="entry name" value="DSBA-like_thioredoxin_dom"/>
</dbReference>
<dbReference type="GO" id="GO:0006749">
    <property type="term" value="P:glutathione metabolic process"/>
    <property type="evidence" value="ECO:0007669"/>
    <property type="project" value="TreeGrafter"/>
</dbReference>
<feature type="domain" description="DSBA-like thioredoxin" evidence="3">
    <location>
        <begin position="4"/>
        <end position="195"/>
    </location>
</feature>
<organism evidence="4 5">
    <name type="scientific">Actibacterium naphthalenivorans</name>
    <dbReference type="NCBI Taxonomy" id="1614693"/>
    <lineage>
        <taxon>Bacteria</taxon>
        <taxon>Pseudomonadati</taxon>
        <taxon>Pseudomonadota</taxon>
        <taxon>Alphaproteobacteria</taxon>
        <taxon>Rhodobacterales</taxon>
        <taxon>Roseobacteraceae</taxon>
        <taxon>Actibacterium</taxon>
    </lineage>
</organism>
<evidence type="ECO:0000256" key="1">
    <source>
        <dbReference type="PIRNR" id="PIRNR006386"/>
    </source>
</evidence>
<keyword evidence="5" id="KW-1185">Reference proteome</keyword>
<dbReference type="InterPro" id="IPR044087">
    <property type="entry name" value="NahD-like"/>
</dbReference>
<name>A0A840CCK3_9RHOB</name>
<comment type="catalytic activity">
    <reaction evidence="1">
        <text>2-hydroxychromene-2-carboxylate = (3E)-4-(2-hydroxyphenyl)-2-oxobut-3-enoate</text>
        <dbReference type="Rhea" id="RHEA:27401"/>
        <dbReference type="ChEBI" id="CHEBI:59350"/>
        <dbReference type="ChEBI" id="CHEBI:59353"/>
        <dbReference type="EC" id="5.99.1.4"/>
    </reaction>
</comment>
<dbReference type="CDD" id="cd03022">
    <property type="entry name" value="DsbA_HCCA_Iso"/>
    <property type="match status" value="1"/>
</dbReference>
<reference evidence="4 5" key="1">
    <citation type="submission" date="2020-08" db="EMBL/GenBank/DDBJ databases">
        <title>Genomic Encyclopedia of Type Strains, Phase IV (KMG-IV): sequencing the most valuable type-strain genomes for metagenomic binning, comparative biology and taxonomic classification.</title>
        <authorList>
            <person name="Goeker M."/>
        </authorList>
    </citation>
    <scope>NUCLEOTIDE SEQUENCE [LARGE SCALE GENOMIC DNA]</scope>
    <source>
        <strain evidence="4 5">DSM 105040</strain>
    </source>
</reference>
<dbReference type="GO" id="GO:0018845">
    <property type="term" value="F:2-hydroxychromene-2-carboxylate isomerase activity"/>
    <property type="evidence" value="ECO:0007669"/>
    <property type="project" value="UniProtKB-UniRule"/>
</dbReference>
<dbReference type="Gene3D" id="3.40.30.10">
    <property type="entry name" value="Glutaredoxin"/>
    <property type="match status" value="1"/>
</dbReference>
<proteinExistence type="inferred from homology"/>
<dbReference type="PIRSF" id="PIRSF006386">
    <property type="entry name" value="HCCAis_GSTk"/>
    <property type="match status" value="1"/>
</dbReference>
<dbReference type="EMBL" id="JACIEQ010000001">
    <property type="protein sequence ID" value="MBB4021049.1"/>
    <property type="molecule type" value="Genomic_DNA"/>
</dbReference>
<dbReference type="PANTHER" id="PTHR42943:SF2">
    <property type="entry name" value="GLUTATHIONE S-TRANSFERASE KAPPA 1"/>
    <property type="match status" value="1"/>
</dbReference>
<feature type="active site" description="Nucleophile" evidence="2">
    <location>
        <position position="12"/>
    </location>
</feature>
<dbReference type="Pfam" id="PF01323">
    <property type="entry name" value="DSBA"/>
    <property type="match status" value="1"/>
</dbReference>
<comment type="caution">
    <text evidence="4">The sequence shown here is derived from an EMBL/GenBank/DDBJ whole genome shotgun (WGS) entry which is preliminary data.</text>
</comment>
<dbReference type="InterPro" id="IPR036249">
    <property type="entry name" value="Thioredoxin-like_sf"/>
</dbReference>
<gene>
    <name evidence="4" type="ORF">GGR17_000840</name>
</gene>
<accession>A0A840CCK3</accession>
<dbReference type="Proteomes" id="UP000585681">
    <property type="component" value="Unassembled WGS sequence"/>
</dbReference>
<dbReference type="SUPFAM" id="SSF52833">
    <property type="entry name" value="Thioredoxin-like"/>
    <property type="match status" value="1"/>
</dbReference>
<sequence length="199" mass="21367">MADIDYFFSTLSPFTYLAGARLEEIAGRHGAGISYRPLDIMALFARTGGTAPAQRHESRQSYRLEELARLSAKNGLPLHLRPAHFPTNAAPSSYAIIAARMAGGGDLGGLVQSVLRACWAEEKDIAEDAVVRACLEGAGFDPALADRGLLQGAETYAANLEEAVKRGVFGSPFYVTGDGARFWGQDRLEDLDRHLAALG</sequence>
<dbReference type="GO" id="GO:0004364">
    <property type="term" value="F:glutathione transferase activity"/>
    <property type="evidence" value="ECO:0007669"/>
    <property type="project" value="TreeGrafter"/>
</dbReference>
<dbReference type="EC" id="5.99.1.4" evidence="1"/>
<dbReference type="GO" id="GO:1901170">
    <property type="term" value="P:naphthalene catabolic process"/>
    <property type="evidence" value="ECO:0007669"/>
    <property type="project" value="InterPro"/>
</dbReference>
<dbReference type="InterPro" id="IPR014440">
    <property type="entry name" value="HCCAis_GSTk"/>
</dbReference>
<keyword evidence="1 4" id="KW-0413">Isomerase</keyword>
<dbReference type="PANTHER" id="PTHR42943">
    <property type="entry name" value="GLUTATHIONE S-TRANSFERASE KAPPA"/>
    <property type="match status" value="1"/>
</dbReference>